<dbReference type="PANTHER" id="PTHR30576">
    <property type="entry name" value="COLANIC BIOSYNTHESIS UDP-GLUCOSE LIPID CARRIER TRANSFERASE"/>
    <property type="match status" value="1"/>
</dbReference>
<accession>A0A5C6UW95</accession>
<protein>
    <submittedName>
        <fullName evidence="3">Sugar transferase</fullName>
    </submittedName>
</protein>
<sequence length="201" mass="23412">MKRLFDFTIALSLFLLFSPLFLVLMLAIVLEDGFPPFFIQKRVGQNEKPFGLYKFRSMYKNSEGKGQLTLGDRDPRVTRVGYVIRKYKLDELPQLINVIKGDMSLVGPRPEVPRYTNMYNLEQKKVLEVKPGITDWASVKYMDETELLRQAEDPEELYINQIMPDKIKINLEYIANRRGVLSDLGVLWATVQKIFVRERSS</sequence>
<organism evidence="3 4">
    <name type="scientific">Luteibaculum oceani</name>
    <dbReference type="NCBI Taxonomy" id="1294296"/>
    <lineage>
        <taxon>Bacteria</taxon>
        <taxon>Pseudomonadati</taxon>
        <taxon>Bacteroidota</taxon>
        <taxon>Flavobacteriia</taxon>
        <taxon>Flavobacteriales</taxon>
        <taxon>Luteibaculaceae</taxon>
        <taxon>Luteibaculum</taxon>
    </lineage>
</organism>
<dbReference type="OrthoDB" id="9808602at2"/>
<evidence type="ECO:0000256" key="1">
    <source>
        <dbReference type="ARBA" id="ARBA00006464"/>
    </source>
</evidence>
<dbReference type="PANTHER" id="PTHR30576:SF20">
    <property type="entry name" value="QUINOVOSAMINEPHOSPHOTRANSFERAE-RELATED"/>
    <property type="match status" value="1"/>
</dbReference>
<dbReference type="InterPro" id="IPR003362">
    <property type="entry name" value="Bact_transf"/>
</dbReference>
<feature type="domain" description="Bacterial sugar transferase" evidence="2">
    <location>
        <begin position="2"/>
        <end position="195"/>
    </location>
</feature>
<comment type="caution">
    <text evidence="3">The sequence shown here is derived from an EMBL/GenBank/DDBJ whole genome shotgun (WGS) entry which is preliminary data.</text>
</comment>
<dbReference type="EMBL" id="VORB01000009">
    <property type="protein sequence ID" value="TXC76924.1"/>
    <property type="molecule type" value="Genomic_DNA"/>
</dbReference>
<evidence type="ECO:0000259" key="2">
    <source>
        <dbReference type="Pfam" id="PF02397"/>
    </source>
</evidence>
<comment type="similarity">
    <text evidence="1">Belongs to the bacterial sugar transferase family.</text>
</comment>
<evidence type="ECO:0000313" key="3">
    <source>
        <dbReference type="EMBL" id="TXC76924.1"/>
    </source>
</evidence>
<keyword evidence="3" id="KW-0808">Transferase</keyword>
<dbReference type="AlphaFoldDB" id="A0A5C6UW95"/>
<dbReference type="GO" id="GO:0016780">
    <property type="term" value="F:phosphotransferase activity, for other substituted phosphate groups"/>
    <property type="evidence" value="ECO:0007669"/>
    <property type="project" value="TreeGrafter"/>
</dbReference>
<evidence type="ECO:0000313" key="4">
    <source>
        <dbReference type="Proteomes" id="UP000321168"/>
    </source>
</evidence>
<keyword evidence="4" id="KW-1185">Reference proteome</keyword>
<reference evidence="3 4" key="1">
    <citation type="submission" date="2019-08" db="EMBL/GenBank/DDBJ databases">
        <title>Genome of Luteibaculum oceani JCM 18817.</title>
        <authorList>
            <person name="Bowman J.P."/>
        </authorList>
    </citation>
    <scope>NUCLEOTIDE SEQUENCE [LARGE SCALE GENOMIC DNA]</scope>
    <source>
        <strain evidence="3 4">JCM 18817</strain>
    </source>
</reference>
<dbReference type="Proteomes" id="UP000321168">
    <property type="component" value="Unassembled WGS sequence"/>
</dbReference>
<proteinExistence type="inferred from homology"/>
<dbReference type="RefSeq" id="WP_147015062.1">
    <property type="nucleotide sequence ID" value="NZ_VORB01000009.1"/>
</dbReference>
<dbReference type="Pfam" id="PF02397">
    <property type="entry name" value="Bac_transf"/>
    <property type="match status" value="1"/>
</dbReference>
<gene>
    <name evidence="3" type="ORF">FRX97_09920</name>
</gene>
<name>A0A5C6UW95_9FLAO</name>